<dbReference type="PANTHER" id="PTHR42939:SF1">
    <property type="entry name" value="ABC TRANSPORTER ATP-BINDING PROTEIN ALBC-RELATED"/>
    <property type="match status" value="1"/>
</dbReference>
<dbReference type="PANTHER" id="PTHR42939">
    <property type="entry name" value="ABC TRANSPORTER ATP-BINDING PROTEIN ALBC-RELATED"/>
    <property type="match status" value="1"/>
</dbReference>
<name>Q020E4_SOLUE</name>
<dbReference type="InParanoid" id="Q020E4"/>
<keyword evidence="2" id="KW-0547">Nucleotide-binding</keyword>
<dbReference type="Gene3D" id="3.40.50.300">
    <property type="entry name" value="P-loop containing nucleotide triphosphate hydrolases"/>
    <property type="match status" value="1"/>
</dbReference>
<dbReference type="SUPFAM" id="SSF52540">
    <property type="entry name" value="P-loop containing nucleoside triphosphate hydrolases"/>
    <property type="match status" value="1"/>
</dbReference>
<accession>Q020E4</accession>
<dbReference type="InterPro" id="IPR027417">
    <property type="entry name" value="P-loop_NTPase"/>
</dbReference>
<keyword evidence="3" id="KW-0067">ATP-binding</keyword>
<dbReference type="HOGENOM" id="CLU_000604_1_2_0"/>
<evidence type="ECO:0000259" key="4">
    <source>
        <dbReference type="PROSITE" id="PS50893"/>
    </source>
</evidence>
<dbReference type="InterPro" id="IPR017871">
    <property type="entry name" value="ABC_transporter-like_CS"/>
</dbReference>
<dbReference type="InterPro" id="IPR003439">
    <property type="entry name" value="ABC_transporter-like_ATP-bd"/>
</dbReference>
<dbReference type="OrthoDB" id="9804819at2"/>
<reference evidence="5" key="1">
    <citation type="submission" date="2006-10" db="EMBL/GenBank/DDBJ databases">
        <title>Complete sequence of Solibacter usitatus Ellin6076.</title>
        <authorList>
            <consortium name="US DOE Joint Genome Institute"/>
            <person name="Copeland A."/>
            <person name="Lucas S."/>
            <person name="Lapidus A."/>
            <person name="Barry K."/>
            <person name="Detter J.C."/>
            <person name="Glavina del Rio T."/>
            <person name="Hammon N."/>
            <person name="Israni S."/>
            <person name="Dalin E."/>
            <person name="Tice H."/>
            <person name="Pitluck S."/>
            <person name="Thompson L.S."/>
            <person name="Brettin T."/>
            <person name="Bruce D."/>
            <person name="Han C."/>
            <person name="Tapia R."/>
            <person name="Gilna P."/>
            <person name="Schmutz J."/>
            <person name="Larimer F."/>
            <person name="Land M."/>
            <person name="Hauser L."/>
            <person name="Kyrpides N."/>
            <person name="Mikhailova N."/>
            <person name="Janssen P.H."/>
            <person name="Kuske C.R."/>
            <person name="Richardson P."/>
        </authorList>
    </citation>
    <scope>NUCLEOTIDE SEQUENCE</scope>
    <source>
        <strain evidence="5">Ellin6076</strain>
    </source>
</reference>
<evidence type="ECO:0000313" key="5">
    <source>
        <dbReference type="EMBL" id="ABJ84721.1"/>
    </source>
</evidence>
<evidence type="ECO:0000256" key="1">
    <source>
        <dbReference type="ARBA" id="ARBA00022448"/>
    </source>
</evidence>
<dbReference type="AlphaFoldDB" id="Q020E4"/>
<sequence length="297" mass="33381">MTDTPAIHTRDLWKRYGGMEAVRGLNLRVAPGRITGFLGRNGAGKSSTIKMLLGMMRPTSGDGTVLGMRFCDPHESVELRRRVAYVSEDKRLYGYMTVQQIIDFTKSFFPDWRPEVCDRLLRDYELPPARKIKALSKGMRTKLALLLALARRPELLILDEPSEGLDPVGIEQLLQALIAQSAEGTAVFFSSHQISEVERIADQVCMLEQGQLVLDVSLDDLRERYRQIDCIFPSLPEQREFQFAGVESIRAKGLQLSVLTSGNTDAIVERARDFHASSIQVAPVGLREMFLDKVKVI</sequence>
<dbReference type="KEGG" id="sus:Acid_3750"/>
<evidence type="ECO:0000256" key="2">
    <source>
        <dbReference type="ARBA" id="ARBA00022741"/>
    </source>
</evidence>
<dbReference type="InterPro" id="IPR003593">
    <property type="entry name" value="AAA+_ATPase"/>
</dbReference>
<feature type="domain" description="ABC transporter" evidence="4">
    <location>
        <begin position="7"/>
        <end position="234"/>
    </location>
</feature>
<proteinExistence type="predicted"/>
<dbReference type="GO" id="GO:0005524">
    <property type="term" value="F:ATP binding"/>
    <property type="evidence" value="ECO:0007669"/>
    <property type="project" value="UniProtKB-KW"/>
</dbReference>
<keyword evidence="1" id="KW-0813">Transport</keyword>
<dbReference type="eggNOG" id="COG1131">
    <property type="taxonomic scope" value="Bacteria"/>
</dbReference>
<evidence type="ECO:0000256" key="3">
    <source>
        <dbReference type="ARBA" id="ARBA00022840"/>
    </source>
</evidence>
<protein>
    <submittedName>
        <fullName evidence="5">ABC transporter related</fullName>
    </submittedName>
</protein>
<organism evidence="5">
    <name type="scientific">Solibacter usitatus (strain Ellin6076)</name>
    <dbReference type="NCBI Taxonomy" id="234267"/>
    <lineage>
        <taxon>Bacteria</taxon>
        <taxon>Pseudomonadati</taxon>
        <taxon>Acidobacteriota</taxon>
        <taxon>Terriglobia</taxon>
        <taxon>Bryobacterales</taxon>
        <taxon>Solibacteraceae</taxon>
        <taxon>Candidatus Solibacter</taxon>
    </lineage>
</organism>
<dbReference type="CDD" id="cd03230">
    <property type="entry name" value="ABC_DR_subfamily_A"/>
    <property type="match status" value="1"/>
</dbReference>
<dbReference type="GO" id="GO:0016887">
    <property type="term" value="F:ATP hydrolysis activity"/>
    <property type="evidence" value="ECO:0007669"/>
    <property type="project" value="InterPro"/>
</dbReference>
<dbReference type="Pfam" id="PF00005">
    <property type="entry name" value="ABC_tran"/>
    <property type="match status" value="1"/>
</dbReference>
<dbReference type="STRING" id="234267.Acid_3750"/>
<dbReference type="PROSITE" id="PS00211">
    <property type="entry name" value="ABC_TRANSPORTER_1"/>
    <property type="match status" value="1"/>
</dbReference>
<dbReference type="PROSITE" id="PS50893">
    <property type="entry name" value="ABC_TRANSPORTER_2"/>
    <property type="match status" value="1"/>
</dbReference>
<dbReference type="InterPro" id="IPR051782">
    <property type="entry name" value="ABC_Transporter_VariousFunc"/>
</dbReference>
<gene>
    <name evidence="5" type="ordered locus">Acid_3750</name>
</gene>
<dbReference type="SMART" id="SM00382">
    <property type="entry name" value="AAA"/>
    <property type="match status" value="1"/>
</dbReference>
<dbReference type="EMBL" id="CP000473">
    <property type="protein sequence ID" value="ABJ84721.1"/>
    <property type="molecule type" value="Genomic_DNA"/>
</dbReference>